<dbReference type="GO" id="GO:0009772">
    <property type="term" value="P:photosynthetic electron transport in photosystem II"/>
    <property type="evidence" value="ECO:0000318"/>
    <property type="project" value="GO_Central"/>
</dbReference>
<evidence type="ECO:0000313" key="9">
    <source>
        <dbReference type="EMBL" id="CAG1858407.1"/>
    </source>
</evidence>
<evidence type="ECO:0000313" key="10">
    <source>
        <dbReference type="EnsemblPlants" id="Ma01_p03160.1"/>
    </source>
</evidence>
<reference evidence="9" key="1">
    <citation type="submission" date="2021-03" db="EMBL/GenBank/DDBJ databases">
        <authorList>
            <consortium name="Genoscope - CEA"/>
            <person name="William W."/>
        </authorList>
    </citation>
    <scope>NUCLEOTIDE SEQUENCE</scope>
    <source>
        <strain evidence="9">Doubled-haploid Pahang</strain>
    </source>
</reference>
<dbReference type="FunCoup" id="A0A804HPR3">
    <property type="interactions" value="43"/>
</dbReference>
<gene>
    <name evidence="9" type="ORF">GSMUA_287020.1</name>
</gene>
<dbReference type="InterPro" id="IPR026015">
    <property type="entry name" value="ATP_synth_OSCP/delta_N_sf"/>
</dbReference>
<evidence type="ECO:0000256" key="6">
    <source>
        <dbReference type="ARBA" id="ARBA00023136"/>
    </source>
</evidence>
<name>A0A804HPR3_MUSAM</name>
<keyword evidence="3" id="KW-0813">Transport</keyword>
<dbReference type="SMR" id="A0A804HPR3"/>
<dbReference type="PANTHER" id="PTHR11910">
    <property type="entry name" value="ATP SYNTHASE DELTA CHAIN"/>
    <property type="match status" value="1"/>
</dbReference>
<accession>A0A804HPR3</accession>
<evidence type="ECO:0000256" key="1">
    <source>
        <dbReference type="ARBA" id="ARBA00004370"/>
    </source>
</evidence>
<dbReference type="EMBL" id="HG996466">
    <property type="protein sequence ID" value="CAG1858407.1"/>
    <property type="molecule type" value="Genomic_DNA"/>
</dbReference>
<feature type="compositionally biased region" description="Basic residues" evidence="8">
    <location>
        <begin position="50"/>
        <end position="59"/>
    </location>
</feature>
<keyword evidence="5" id="KW-0406">Ion transport</keyword>
<dbReference type="GO" id="GO:0015986">
    <property type="term" value="P:proton motive force-driven ATP synthesis"/>
    <property type="evidence" value="ECO:0000318"/>
    <property type="project" value="GO_Central"/>
</dbReference>
<comment type="similarity">
    <text evidence="2">Belongs to the ATPase delta chain family.</text>
</comment>
<protein>
    <submittedName>
        <fullName evidence="9">(wild Malaysian banana) hypothetical protein</fullName>
    </submittedName>
</protein>
<keyword evidence="6" id="KW-0472">Membrane</keyword>
<keyword evidence="4" id="KW-0375">Hydrogen ion transport</keyword>
<evidence type="ECO:0000256" key="4">
    <source>
        <dbReference type="ARBA" id="ARBA00022781"/>
    </source>
</evidence>
<dbReference type="OrthoDB" id="1262810at2759"/>
<dbReference type="GO" id="GO:0016020">
    <property type="term" value="C:membrane"/>
    <property type="evidence" value="ECO:0007669"/>
    <property type="project" value="UniProtKB-SubCell"/>
</dbReference>
<dbReference type="Pfam" id="PF00213">
    <property type="entry name" value="OSCP"/>
    <property type="match status" value="1"/>
</dbReference>
<evidence type="ECO:0000313" key="11">
    <source>
        <dbReference type="Proteomes" id="UP000012960"/>
    </source>
</evidence>
<evidence type="ECO:0000256" key="8">
    <source>
        <dbReference type="SAM" id="MobiDB-lite"/>
    </source>
</evidence>
<evidence type="ECO:0000256" key="5">
    <source>
        <dbReference type="ARBA" id="ARBA00023065"/>
    </source>
</evidence>
<dbReference type="GO" id="GO:0009773">
    <property type="term" value="P:photosynthetic electron transport in photosystem I"/>
    <property type="evidence" value="ECO:0000318"/>
    <property type="project" value="GO_Central"/>
</dbReference>
<proteinExistence type="inferred from homology"/>
<dbReference type="InterPro" id="IPR000711">
    <property type="entry name" value="ATPase_OSCP/dsu"/>
</dbReference>
<dbReference type="Gene3D" id="1.10.520.20">
    <property type="entry name" value="N-terminal domain of the delta subunit of the F1F0-ATP synthase"/>
    <property type="match status" value="1"/>
</dbReference>
<comment type="subcellular location">
    <subcellularLocation>
        <location evidence="1">Membrane</location>
    </subcellularLocation>
</comment>
<organism evidence="10 11">
    <name type="scientific">Musa acuminata subsp. malaccensis</name>
    <name type="common">Wild banana</name>
    <name type="synonym">Musa malaccensis</name>
    <dbReference type="NCBI Taxonomy" id="214687"/>
    <lineage>
        <taxon>Eukaryota</taxon>
        <taxon>Viridiplantae</taxon>
        <taxon>Streptophyta</taxon>
        <taxon>Embryophyta</taxon>
        <taxon>Tracheophyta</taxon>
        <taxon>Spermatophyta</taxon>
        <taxon>Magnoliopsida</taxon>
        <taxon>Liliopsida</taxon>
        <taxon>Zingiberales</taxon>
        <taxon>Musaceae</taxon>
        <taxon>Musa</taxon>
    </lineage>
</organism>
<dbReference type="Gramene" id="Ma01_t03160.1">
    <property type="protein sequence ID" value="Ma01_p03160.1"/>
    <property type="gene ID" value="Ma01_g03160"/>
</dbReference>
<evidence type="ECO:0000256" key="3">
    <source>
        <dbReference type="ARBA" id="ARBA00022448"/>
    </source>
</evidence>
<dbReference type="InParanoid" id="A0A804HPR3"/>
<sequence>METLSTPVSSIKAIPLFPTAATPNHLLRPSTNPSSLPIPAFTNLSARARPQSHHHHAKSVLRLSPSPPRHRPTPLGTPRRVHRAASTGYAAALLDVARCEGALAAAERDLRRLVRGVRPVLADPGLDEAAKGEVVRGVAEGGGFYRHVVALVRMLVGKGRAALVEEVMEQFVRLCDELSGTRVVVVMSEEGKKMEEQRLRGIAQEVHKATGAPKVRVRHLHRFAD</sequence>
<evidence type="ECO:0000256" key="7">
    <source>
        <dbReference type="ARBA" id="ARBA00023310"/>
    </source>
</evidence>
<dbReference type="AlphaFoldDB" id="A0A804HPR3"/>
<evidence type="ECO:0000256" key="2">
    <source>
        <dbReference type="ARBA" id="ARBA00007046"/>
    </source>
</evidence>
<keyword evidence="7" id="KW-0066">ATP synthesis</keyword>
<dbReference type="GO" id="GO:0046933">
    <property type="term" value="F:proton-transporting ATP synthase activity, rotational mechanism"/>
    <property type="evidence" value="ECO:0007669"/>
    <property type="project" value="InterPro"/>
</dbReference>
<dbReference type="OMA" id="VSSEVKM"/>
<feature type="region of interest" description="Disordered" evidence="8">
    <location>
        <begin position="47"/>
        <end position="82"/>
    </location>
</feature>
<dbReference type="Proteomes" id="UP000012960">
    <property type="component" value="Unplaced"/>
</dbReference>
<dbReference type="EnsemblPlants" id="Ma01_t03160.1">
    <property type="protein sequence ID" value="Ma01_p03160.1"/>
    <property type="gene ID" value="Ma01_g03160"/>
</dbReference>
<dbReference type="SUPFAM" id="SSF47928">
    <property type="entry name" value="N-terminal domain of the delta subunit of the F1F0-ATP synthase"/>
    <property type="match status" value="1"/>
</dbReference>
<keyword evidence="11" id="KW-1185">Reference proteome</keyword>
<reference evidence="10" key="2">
    <citation type="submission" date="2021-05" db="UniProtKB">
        <authorList>
            <consortium name="EnsemblPlants"/>
        </authorList>
    </citation>
    <scope>IDENTIFICATION</scope>
    <source>
        <strain evidence="10">subsp. malaccensis</strain>
    </source>
</reference>